<dbReference type="InterPro" id="IPR006148">
    <property type="entry name" value="Glc/Gal-6P_isomerase"/>
</dbReference>
<dbReference type="InterPro" id="IPR037171">
    <property type="entry name" value="NagB/RpiA_transferase-like"/>
</dbReference>
<feature type="domain" description="Glucosamine/galactosamine-6-phosphate isomerase" evidence="12">
    <location>
        <begin position="52"/>
        <end position="266"/>
    </location>
</feature>
<evidence type="ECO:0000256" key="6">
    <source>
        <dbReference type="ARBA" id="ARBA00022553"/>
    </source>
</evidence>
<evidence type="ECO:0000256" key="9">
    <source>
        <dbReference type="ARBA" id="ARBA00045295"/>
    </source>
</evidence>
<dbReference type="Proteomes" id="UP000031443">
    <property type="component" value="Unassembled WGS sequence"/>
</dbReference>
<evidence type="ECO:0000256" key="10">
    <source>
        <dbReference type="ARBA" id="ARBA00050033"/>
    </source>
</evidence>
<comment type="similarity">
    <text evidence="2">Belongs to the glucosamine/galactosamine-6-phosphate isomerase family.</text>
</comment>
<evidence type="ECO:0000256" key="5">
    <source>
        <dbReference type="ARBA" id="ARBA00022490"/>
    </source>
</evidence>
<dbReference type="GO" id="GO:0019262">
    <property type="term" value="P:N-acetylneuraminate catabolic process"/>
    <property type="evidence" value="ECO:0007669"/>
    <property type="project" value="TreeGrafter"/>
</dbReference>
<accession>M7B9J7</accession>
<comment type="subcellular location">
    <subcellularLocation>
        <location evidence="1">Cytoplasm</location>
    </subcellularLocation>
</comment>
<evidence type="ECO:0000256" key="2">
    <source>
        <dbReference type="ARBA" id="ARBA00005526"/>
    </source>
</evidence>
<dbReference type="PANTHER" id="PTHR11280:SF8">
    <property type="entry name" value="GLUCOSAMINE-6-PHOSPHATE ISOMERASE 1"/>
    <property type="match status" value="1"/>
</dbReference>
<dbReference type="InterPro" id="IPR004547">
    <property type="entry name" value="Glucosamine6P_isomerase"/>
</dbReference>
<evidence type="ECO:0000256" key="7">
    <source>
        <dbReference type="ARBA" id="ARBA00022801"/>
    </source>
</evidence>
<name>M7B9J7_CHEMY</name>
<keyword evidence="5" id="KW-0963">Cytoplasm</keyword>
<keyword evidence="7" id="KW-0378">Hydrolase</keyword>
<keyword evidence="6" id="KW-0597">Phosphoprotein</keyword>
<keyword evidence="8" id="KW-0119">Carbohydrate metabolism</keyword>
<dbReference type="GO" id="GO:0042802">
    <property type="term" value="F:identical protein binding"/>
    <property type="evidence" value="ECO:0007669"/>
    <property type="project" value="TreeGrafter"/>
</dbReference>
<dbReference type="InterPro" id="IPR018321">
    <property type="entry name" value="Glucosamine6P_isomerase_CS"/>
</dbReference>
<proteinExistence type="inferred from homology"/>
<protein>
    <recommendedName>
        <fullName evidence="10">Glucosamine-6-phosphate deaminase 1</fullName>
        <ecNumber evidence="4">3.5.99.6</ecNumber>
    </recommendedName>
    <alternativeName>
        <fullName evidence="11">Glucosamine-6-phosphate isomerase 1</fullName>
    </alternativeName>
</protein>
<dbReference type="PROSITE" id="PS01161">
    <property type="entry name" value="GLC_GALNAC_ISOMERASE"/>
    <property type="match status" value="2"/>
</dbReference>
<dbReference type="EMBL" id="KB541241">
    <property type="protein sequence ID" value="EMP32245.1"/>
    <property type="molecule type" value="Genomic_DNA"/>
</dbReference>
<dbReference type="FunFam" id="3.40.50.1360:FF:000004">
    <property type="entry name" value="Glucosamine-6-phosphate isomerase"/>
    <property type="match status" value="2"/>
</dbReference>
<evidence type="ECO:0000256" key="3">
    <source>
        <dbReference type="ARBA" id="ARBA00011643"/>
    </source>
</evidence>
<evidence type="ECO:0000313" key="13">
    <source>
        <dbReference type="EMBL" id="EMP32245.1"/>
    </source>
</evidence>
<organism evidence="13 14">
    <name type="scientific">Chelonia mydas</name>
    <name type="common">Green sea-turtle</name>
    <name type="synonym">Chelonia agassizi</name>
    <dbReference type="NCBI Taxonomy" id="8469"/>
    <lineage>
        <taxon>Eukaryota</taxon>
        <taxon>Metazoa</taxon>
        <taxon>Chordata</taxon>
        <taxon>Craniata</taxon>
        <taxon>Vertebrata</taxon>
        <taxon>Euteleostomi</taxon>
        <taxon>Archelosauria</taxon>
        <taxon>Testudinata</taxon>
        <taxon>Testudines</taxon>
        <taxon>Cryptodira</taxon>
        <taxon>Durocryptodira</taxon>
        <taxon>Americhelydia</taxon>
        <taxon>Chelonioidea</taxon>
        <taxon>Cheloniidae</taxon>
        <taxon>Chelonia</taxon>
    </lineage>
</organism>
<dbReference type="GO" id="GO:0006043">
    <property type="term" value="P:glucosamine catabolic process"/>
    <property type="evidence" value="ECO:0007669"/>
    <property type="project" value="TreeGrafter"/>
</dbReference>
<dbReference type="GO" id="GO:0005737">
    <property type="term" value="C:cytoplasm"/>
    <property type="evidence" value="ECO:0007669"/>
    <property type="project" value="UniProtKB-SubCell"/>
</dbReference>
<dbReference type="PANTHER" id="PTHR11280">
    <property type="entry name" value="GLUCOSAMINE-6-PHOSPHATE ISOMERASE"/>
    <property type="match status" value="1"/>
</dbReference>
<evidence type="ECO:0000256" key="4">
    <source>
        <dbReference type="ARBA" id="ARBA00012680"/>
    </source>
</evidence>
<keyword evidence="14" id="KW-1185">Reference proteome</keyword>
<dbReference type="Gene3D" id="3.40.50.1360">
    <property type="match status" value="2"/>
</dbReference>
<keyword evidence="13" id="KW-0413">Isomerase</keyword>
<dbReference type="HAMAP" id="MF_01241">
    <property type="entry name" value="GlcN6P_deamin"/>
    <property type="match status" value="1"/>
</dbReference>
<dbReference type="Pfam" id="PF01182">
    <property type="entry name" value="Glucosamine_iso"/>
    <property type="match status" value="2"/>
</dbReference>
<dbReference type="GO" id="GO:0016853">
    <property type="term" value="F:isomerase activity"/>
    <property type="evidence" value="ECO:0007669"/>
    <property type="project" value="UniProtKB-KW"/>
</dbReference>
<dbReference type="GO" id="GO:0005975">
    <property type="term" value="P:carbohydrate metabolic process"/>
    <property type="evidence" value="ECO:0007669"/>
    <property type="project" value="InterPro"/>
</dbReference>
<evidence type="ECO:0000256" key="11">
    <source>
        <dbReference type="ARBA" id="ARBA00050060"/>
    </source>
</evidence>
<dbReference type="AlphaFoldDB" id="M7B9J7"/>
<feature type="domain" description="Glucosamine/galactosamine-6-phosphate isomerase" evidence="12">
    <location>
        <begin position="292"/>
        <end position="481"/>
    </location>
</feature>
<evidence type="ECO:0000313" key="14">
    <source>
        <dbReference type="Proteomes" id="UP000031443"/>
    </source>
</evidence>
<dbReference type="GO" id="GO:0006046">
    <property type="term" value="P:N-acetylglucosamine catabolic process"/>
    <property type="evidence" value="ECO:0007669"/>
    <property type="project" value="TreeGrafter"/>
</dbReference>
<dbReference type="NCBIfam" id="TIGR00502">
    <property type="entry name" value="nagB"/>
    <property type="match status" value="2"/>
</dbReference>
<dbReference type="GO" id="GO:0004342">
    <property type="term" value="F:glucosamine-6-phosphate deaminase activity"/>
    <property type="evidence" value="ECO:0007669"/>
    <property type="project" value="UniProtKB-EC"/>
</dbReference>
<evidence type="ECO:0000256" key="8">
    <source>
        <dbReference type="ARBA" id="ARBA00023277"/>
    </source>
</evidence>
<sequence>MKQTRIVWPKHKAHKRAQIGVGASRGNRPWKRNETMKLIILENYAQASEWAAKYIRNRIIQFNPGLDKYFTLGLPTGSTPLGCYKKLIEYYKNGDLSFKYVKTFNMDEYVGLPRDHQESYHSFMWNNFFKHIDISPENTHILDGNAADLQAECDAFEGKIKAAGGIELFVGGIGPDGHIAFNEPGSSLVSRTRVKTLAMDTILANARFFDGDLSKVPTMALTVGVGTVMDAREVMILITGAHKAFALYKAIEEGVNHMWTVSAFQQHPSTVFVCDEDATLELKVKTVKYFKGSTPLGCYKKLIEYYKNGDLSFKYVKTFNMDEYVGLPRDHQESYHSFMWNNFFKHIDISPENTHILDGNAADLQAECDAFEGKIKAAGGIELFVGGIGPDGHIAFNEPGSSLVSRTRVKTLAMDTILANARFFDGDLSKVPTMALTVGVGTVMDAREVMILITGAHKAFALYKAIEEGVNHMWTVSAFQQHPSTVFVCDEDATLELKVKTVKYFKGLMLVHNKLVEPLYSMKETEAERRQAKKPYSD</sequence>
<dbReference type="CDD" id="cd01399">
    <property type="entry name" value="GlcN6P_deaminase"/>
    <property type="match status" value="2"/>
</dbReference>
<gene>
    <name evidence="13" type="ORF">UY3_10611</name>
</gene>
<dbReference type="EC" id="3.5.99.6" evidence="4"/>
<dbReference type="STRING" id="8469.M7B9J7"/>
<dbReference type="eggNOG" id="KOG3148">
    <property type="taxonomic scope" value="Eukaryota"/>
</dbReference>
<dbReference type="SUPFAM" id="SSF100950">
    <property type="entry name" value="NagB/RpiA/CoA transferase-like"/>
    <property type="match status" value="2"/>
</dbReference>
<reference evidence="14" key="1">
    <citation type="journal article" date="2013" name="Nat. Genet.">
        <title>The draft genomes of soft-shell turtle and green sea turtle yield insights into the development and evolution of the turtle-specific body plan.</title>
        <authorList>
            <person name="Wang Z."/>
            <person name="Pascual-Anaya J."/>
            <person name="Zadissa A."/>
            <person name="Li W."/>
            <person name="Niimura Y."/>
            <person name="Huang Z."/>
            <person name="Li C."/>
            <person name="White S."/>
            <person name="Xiong Z."/>
            <person name="Fang D."/>
            <person name="Wang B."/>
            <person name="Ming Y."/>
            <person name="Chen Y."/>
            <person name="Zheng Y."/>
            <person name="Kuraku S."/>
            <person name="Pignatelli M."/>
            <person name="Herrero J."/>
            <person name="Beal K."/>
            <person name="Nozawa M."/>
            <person name="Li Q."/>
            <person name="Wang J."/>
            <person name="Zhang H."/>
            <person name="Yu L."/>
            <person name="Shigenobu S."/>
            <person name="Wang J."/>
            <person name="Liu J."/>
            <person name="Flicek P."/>
            <person name="Searle S."/>
            <person name="Wang J."/>
            <person name="Kuratani S."/>
            <person name="Yin Y."/>
            <person name="Aken B."/>
            <person name="Zhang G."/>
            <person name="Irie N."/>
        </authorList>
    </citation>
    <scope>NUCLEOTIDE SEQUENCE [LARGE SCALE GENOMIC DNA]</scope>
</reference>
<comment type="function">
    <text evidence="9">Catalyzes the reversible conversion of alpha-D-glucosamine 6-phosphate (GlcN-6P) into beta-D-fructose 6-phosphate (Fru-6P) and ammonium ion, a regulatory reaction step in de novo uridine diphosphate-N-acetyl-alpha-D-glucosamine (UDP-GlcNAc) biosynthesis via hexosamine pathway. Deamination is coupled to aldo-keto isomerization mediating the metabolic flux from UDP-GlcNAc toward Fru-6P. At high ammonium level can drive amination and isomerization of Fru-6P toward hexosamines and UDP-GlcNAc synthesis. Has a role in fine tuning the metabolic fluctuations of cytosolic UDP-GlcNAc and their effects on hyaluronan synthesis that occur during tissue remodeling. Seems to trigger calcium oscillations in mammalian eggs. These oscillations serve as the essential trigger for egg activation and early development of the embryo.</text>
</comment>
<evidence type="ECO:0000256" key="1">
    <source>
        <dbReference type="ARBA" id="ARBA00004496"/>
    </source>
</evidence>
<comment type="subunit">
    <text evidence="3">Homohexamer.</text>
</comment>
<evidence type="ECO:0000259" key="12">
    <source>
        <dbReference type="Pfam" id="PF01182"/>
    </source>
</evidence>